<dbReference type="Proteomes" id="UP000230707">
    <property type="component" value="Unassembled WGS sequence"/>
</dbReference>
<evidence type="ECO:0000256" key="1">
    <source>
        <dbReference type="ARBA" id="ARBA00001968"/>
    </source>
</evidence>
<name>A0A2H0NJE2_9BACT</name>
<dbReference type="PANTHER" id="PTHR23080">
    <property type="entry name" value="THAP DOMAIN PROTEIN"/>
    <property type="match status" value="1"/>
</dbReference>
<reference evidence="4 5" key="1">
    <citation type="submission" date="2017-09" db="EMBL/GenBank/DDBJ databases">
        <title>Depth-based differentiation of microbial function through sediment-hosted aquifers and enrichment of novel symbionts in the deep terrestrial subsurface.</title>
        <authorList>
            <person name="Probst A.J."/>
            <person name="Ladd B."/>
            <person name="Jarett J.K."/>
            <person name="Geller-Mcgrath D.E."/>
            <person name="Sieber C.M."/>
            <person name="Emerson J.B."/>
            <person name="Anantharaman K."/>
            <person name="Thomas B.C."/>
            <person name="Malmstrom R."/>
            <person name="Stieglmeier M."/>
            <person name="Klingl A."/>
            <person name="Woyke T."/>
            <person name="Ryan C.M."/>
            <person name="Banfield J.F."/>
        </authorList>
    </citation>
    <scope>NUCLEOTIDE SEQUENCE [LARGE SCALE GENOMIC DNA]</scope>
    <source>
        <strain evidence="4">CG11_big_fil_rev_8_21_14_0_20_37_11</strain>
    </source>
</reference>
<evidence type="ECO:0000313" key="4">
    <source>
        <dbReference type="EMBL" id="PIR08967.1"/>
    </source>
</evidence>
<feature type="domain" description="DDE Tnp4" evidence="3">
    <location>
        <begin position="155"/>
        <end position="313"/>
    </location>
</feature>
<dbReference type="AlphaFoldDB" id="A0A2H0NJE2"/>
<evidence type="ECO:0000256" key="2">
    <source>
        <dbReference type="ARBA" id="ARBA00022723"/>
    </source>
</evidence>
<dbReference type="InterPro" id="IPR027806">
    <property type="entry name" value="HARBI1_dom"/>
</dbReference>
<gene>
    <name evidence="4" type="ORF">COV53_00135</name>
</gene>
<keyword evidence="2" id="KW-0479">Metal-binding</keyword>
<evidence type="ECO:0000313" key="5">
    <source>
        <dbReference type="Proteomes" id="UP000230707"/>
    </source>
</evidence>
<protein>
    <recommendedName>
        <fullName evidence="3">DDE Tnp4 domain-containing protein</fullName>
    </recommendedName>
</protein>
<accession>A0A2H0NJE2</accession>
<comment type="caution">
    <text evidence="4">The sequence shown here is derived from an EMBL/GenBank/DDBJ whole genome shotgun (WGS) entry which is preliminary data.</text>
</comment>
<dbReference type="GO" id="GO:0046872">
    <property type="term" value="F:metal ion binding"/>
    <property type="evidence" value="ECO:0007669"/>
    <property type="project" value="UniProtKB-KW"/>
</dbReference>
<evidence type="ECO:0000259" key="3">
    <source>
        <dbReference type="Pfam" id="PF13359"/>
    </source>
</evidence>
<organism evidence="4 5">
    <name type="scientific">Candidatus Gottesmanbacteria bacterium CG11_big_fil_rev_8_21_14_0_20_37_11</name>
    <dbReference type="NCBI Taxonomy" id="1974575"/>
    <lineage>
        <taxon>Bacteria</taxon>
        <taxon>Candidatus Gottesmaniibacteriota</taxon>
    </lineage>
</organism>
<dbReference type="EMBL" id="PCWS01000003">
    <property type="protein sequence ID" value="PIR08967.1"/>
    <property type="molecule type" value="Genomic_DNA"/>
</dbReference>
<dbReference type="Pfam" id="PF13359">
    <property type="entry name" value="DDE_Tnp_4"/>
    <property type="match status" value="1"/>
</dbReference>
<sequence>MDTGRERYFMINVNKLFNKPNKLLRFTGLTIDQYKVLAEWLKPLWETAEFNRLWRNNRKRDLGAGRKYKVESLENKLLVILIWYRTYSVLELLGWIFQLDATNIGRLIGKLTPLLEQAADPQLLVYLKTARRKRRKIRTWDEFVEEFPDLAEIIIDSTEQRRKRPVNRRRQKNVYSGKKHAHTIKTQITVSKRGRILDVSQSYPGRIHDKAVLDREKTLILLPGKTRKRMDKGYDGVIKDHPGFNIILPHKRRRNSPPLTRGQKQANTIRARERVMGENTIARLKKYPILSDRYRSSEESYNQHFRNIAALCNFRLLYKEEYIT</sequence>
<comment type="cofactor">
    <cofactor evidence="1">
        <name>a divalent metal cation</name>
        <dbReference type="ChEBI" id="CHEBI:60240"/>
    </cofactor>
</comment>
<proteinExistence type="predicted"/>